<gene>
    <name evidence="1" type="ORF">BD310DRAFT_920188</name>
</gene>
<dbReference type="Proteomes" id="UP000292082">
    <property type="component" value="Unassembled WGS sequence"/>
</dbReference>
<proteinExistence type="predicted"/>
<protein>
    <submittedName>
        <fullName evidence="1">Uncharacterized protein</fullName>
    </submittedName>
</protein>
<sequence>MAVSPFVVTILFQAPPTPPPAYTSPPKSACGQSIDVKDRGIDYGCSDQQPTECVTDHAFLVQLQCQSQSPPPLTASACC</sequence>
<reference evidence="1 2" key="1">
    <citation type="submission" date="2019-01" db="EMBL/GenBank/DDBJ databases">
        <title>Draft genome sequences of three monokaryotic isolates of the white-rot basidiomycete fungus Dichomitus squalens.</title>
        <authorList>
            <consortium name="DOE Joint Genome Institute"/>
            <person name="Lopez S.C."/>
            <person name="Andreopoulos B."/>
            <person name="Pangilinan J."/>
            <person name="Lipzen A."/>
            <person name="Riley R."/>
            <person name="Ahrendt S."/>
            <person name="Ng V."/>
            <person name="Barry K."/>
            <person name="Daum C."/>
            <person name="Grigoriev I.V."/>
            <person name="Hilden K.S."/>
            <person name="Makela M.R."/>
            <person name="de Vries R.P."/>
        </authorList>
    </citation>
    <scope>NUCLEOTIDE SEQUENCE [LARGE SCALE GENOMIC DNA]</scope>
    <source>
        <strain evidence="1 2">CBS 464.89</strain>
    </source>
</reference>
<dbReference type="AlphaFoldDB" id="A0A4Q9Q429"/>
<evidence type="ECO:0000313" key="2">
    <source>
        <dbReference type="Proteomes" id="UP000292082"/>
    </source>
</evidence>
<dbReference type="EMBL" id="ML145096">
    <property type="protein sequence ID" value="TBU61935.1"/>
    <property type="molecule type" value="Genomic_DNA"/>
</dbReference>
<keyword evidence="2" id="KW-1185">Reference proteome</keyword>
<evidence type="ECO:0000313" key="1">
    <source>
        <dbReference type="EMBL" id="TBU61935.1"/>
    </source>
</evidence>
<name>A0A4Q9Q429_9APHY</name>
<accession>A0A4Q9Q429</accession>
<organism evidence="1 2">
    <name type="scientific">Dichomitus squalens</name>
    <dbReference type="NCBI Taxonomy" id="114155"/>
    <lineage>
        <taxon>Eukaryota</taxon>
        <taxon>Fungi</taxon>
        <taxon>Dikarya</taxon>
        <taxon>Basidiomycota</taxon>
        <taxon>Agaricomycotina</taxon>
        <taxon>Agaricomycetes</taxon>
        <taxon>Polyporales</taxon>
        <taxon>Polyporaceae</taxon>
        <taxon>Dichomitus</taxon>
    </lineage>
</organism>